<dbReference type="AlphaFoldDB" id="A0A6S6RB33"/>
<dbReference type="PANTHER" id="PTHR43124:SF3">
    <property type="entry name" value="CHLORAMPHENICOL EFFLUX PUMP RV0191"/>
    <property type="match status" value="1"/>
</dbReference>
<evidence type="ECO:0000256" key="3">
    <source>
        <dbReference type="ARBA" id="ARBA00022475"/>
    </source>
</evidence>
<keyword evidence="5" id="KW-1133">Transmembrane helix</keyword>
<keyword evidence="8" id="KW-1185">Reference proteome</keyword>
<comment type="subcellular location">
    <subcellularLocation>
        <location evidence="1">Cell membrane</location>
        <topology evidence="1">Multi-pass membrane protein</topology>
    </subcellularLocation>
</comment>
<dbReference type="InterPro" id="IPR050189">
    <property type="entry name" value="MFS_Efflux_Transporters"/>
</dbReference>
<evidence type="ECO:0000256" key="6">
    <source>
        <dbReference type="ARBA" id="ARBA00023136"/>
    </source>
</evidence>
<protein>
    <submittedName>
        <fullName evidence="7">MFS transporter</fullName>
    </submittedName>
</protein>
<evidence type="ECO:0000313" key="8">
    <source>
        <dbReference type="Proteomes" id="UP000515561"/>
    </source>
</evidence>
<keyword evidence="3" id="KW-1003">Cell membrane</keyword>
<dbReference type="InterPro" id="IPR011701">
    <property type="entry name" value="MFS"/>
</dbReference>
<evidence type="ECO:0000313" key="7">
    <source>
        <dbReference type="EMBL" id="BCJ96700.1"/>
    </source>
</evidence>
<evidence type="ECO:0000256" key="4">
    <source>
        <dbReference type="ARBA" id="ARBA00022692"/>
    </source>
</evidence>
<evidence type="ECO:0000256" key="2">
    <source>
        <dbReference type="ARBA" id="ARBA00022448"/>
    </source>
</evidence>
<dbReference type="InterPro" id="IPR020846">
    <property type="entry name" value="MFS_dom"/>
</dbReference>
<dbReference type="GO" id="GO:0022857">
    <property type="term" value="F:transmembrane transporter activity"/>
    <property type="evidence" value="ECO:0007669"/>
    <property type="project" value="InterPro"/>
</dbReference>
<evidence type="ECO:0000256" key="5">
    <source>
        <dbReference type="ARBA" id="ARBA00022989"/>
    </source>
</evidence>
<evidence type="ECO:0000256" key="1">
    <source>
        <dbReference type="ARBA" id="ARBA00004651"/>
    </source>
</evidence>
<dbReference type="InterPro" id="IPR036259">
    <property type="entry name" value="MFS_trans_sf"/>
</dbReference>
<dbReference type="KEGG" id="acel:acsn021_42690"/>
<dbReference type="SUPFAM" id="SSF103473">
    <property type="entry name" value="MFS general substrate transporter"/>
    <property type="match status" value="1"/>
</dbReference>
<gene>
    <name evidence="7" type="ORF">acsn021_42690</name>
</gene>
<dbReference type="PANTHER" id="PTHR43124">
    <property type="entry name" value="PURINE EFFLUX PUMP PBUE"/>
    <property type="match status" value="1"/>
</dbReference>
<dbReference type="Gene3D" id="1.20.1250.20">
    <property type="entry name" value="MFS general substrate transporter like domains"/>
    <property type="match status" value="1"/>
</dbReference>
<dbReference type="GO" id="GO:0005886">
    <property type="term" value="C:plasma membrane"/>
    <property type="evidence" value="ECO:0007669"/>
    <property type="project" value="UniProtKB-SubCell"/>
</dbReference>
<dbReference type="Pfam" id="PF07690">
    <property type="entry name" value="MFS_1"/>
    <property type="match status" value="1"/>
</dbReference>
<keyword evidence="2" id="KW-0813">Transport</keyword>
<dbReference type="EMBL" id="AP023367">
    <property type="protein sequence ID" value="BCJ96700.1"/>
    <property type="molecule type" value="Genomic_DNA"/>
</dbReference>
<name>A0A6S6RB33_9FIRM</name>
<dbReference type="Proteomes" id="UP000515561">
    <property type="component" value="Chromosome"/>
</dbReference>
<keyword evidence="6" id="KW-0472">Membrane</keyword>
<proteinExistence type="predicted"/>
<organism evidence="7 8">
    <name type="scientific">Anaerocolumna cellulosilytica</name>
    <dbReference type="NCBI Taxonomy" id="433286"/>
    <lineage>
        <taxon>Bacteria</taxon>
        <taxon>Bacillati</taxon>
        <taxon>Bacillota</taxon>
        <taxon>Clostridia</taxon>
        <taxon>Lachnospirales</taxon>
        <taxon>Lachnospiraceae</taxon>
        <taxon>Anaerocolumna</taxon>
    </lineage>
</organism>
<accession>A0A6S6RB33</accession>
<sequence length="387" mass="41912">MKKTAKYQEATFLSMVVLFWFAQYVYIPYQTMFLAACGVTSSFAGIIVGAYGISQLILRLPVGLLADTAGLHKPFILLGCLASGAASLLRIFTPGGTGFLIANLFSGLASSMWISFMVFYTEGYPKEEQQAATSRIILFNNAGILLGFIASTVLYDRTGMQFICILSLLAGIIACLLGLSLQEEKEVIKHIPLKQLLGVCTKKRIWMFSLIALIQQGIQLTTTMSFTSQILKDLGATGAIVGMASIVYMISAVSFSGFASSKFCTKIGPKFWIPAVLLIVAVYCILVPRVNSIPLIFLLQILPGMSTGILFSYVTSEAMIDIPVQNKSTAMGFYQAFYALGMTFFPIFTGEAAVRYSMKTGYLILAVIAVLGGVAVSIFYACQSKKG</sequence>
<dbReference type="RefSeq" id="WP_243182309.1">
    <property type="nucleotide sequence ID" value="NZ_AP023367.1"/>
</dbReference>
<keyword evidence="4" id="KW-0812">Transmembrane</keyword>
<dbReference type="PROSITE" id="PS50850">
    <property type="entry name" value="MFS"/>
    <property type="match status" value="1"/>
</dbReference>
<dbReference type="CDD" id="cd17490">
    <property type="entry name" value="MFS_YxlH_like"/>
    <property type="match status" value="1"/>
</dbReference>
<reference evidence="7 8" key="1">
    <citation type="journal article" date="2016" name="Int. J. Syst. Evol. Microbiol.">
        <title>Descriptions of Anaerotaenia torta gen. nov., sp. nov. and Anaerocolumna cellulosilytica gen. nov., sp. nov. isolated from a methanogenic reactor of cattle waste.</title>
        <authorList>
            <person name="Uek A."/>
            <person name="Ohtaki Y."/>
            <person name="Kaku N."/>
            <person name="Ueki K."/>
        </authorList>
    </citation>
    <scope>NUCLEOTIDE SEQUENCE [LARGE SCALE GENOMIC DNA]</scope>
    <source>
        <strain evidence="7 8">SN021</strain>
    </source>
</reference>